<evidence type="ECO:0000259" key="1">
    <source>
        <dbReference type="Pfam" id="PF07862"/>
    </source>
</evidence>
<accession>A0A9P1NRT6</accession>
<reference evidence="2 3" key="1">
    <citation type="journal article" date="2011" name="PLoS Genet.">
        <title>Azospirillum genomes reveal transition of bacteria from aquatic to terrestrial environments.</title>
        <authorList>
            <person name="Wisniewski-Dye F."/>
            <person name="Borziak K."/>
            <person name="Khalsa-Moyers G."/>
            <person name="Alexandre G."/>
            <person name="Sukharnikov L.O."/>
            <person name="Wuichet K."/>
            <person name="Hurst G.B."/>
            <person name="McDonald W.H."/>
            <person name="Robertson J.S."/>
            <person name="Barbe V."/>
            <person name="Calteau A."/>
            <person name="Rouy Z."/>
            <person name="Mangenot S."/>
            <person name="Prigent-Combaret C."/>
            <person name="Normand P."/>
            <person name="Boyer M."/>
            <person name="Siguier P."/>
            <person name="Dessaux Y."/>
            <person name="Elmerich C."/>
            <person name="Condemine G."/>
            <person name="Krishnen G."/>
            <person name="Kennedy I."/>
            <person name="Paterson A.H."/>
            <person name="Gonzalez V."/>
            <person name="Mavingui P."/>
            <person name="Zhulin I.B."/>
        </authorList>
    </citation>
    <scope>NUCLEOTIDE SEQUENCE [LARGE SCALE GENOMIC DNA]</scope>
    <source>
        <strain evidence="2 3">Sp245</strain>
    </source>
</reference>
<gene>
    <name evidence="2" type="ORF">AZOBR_p350009</name>
</gene>
<geneLocation type="plasmid" evidence="2 3">
    <name>AZOBR_p3</name>
</geneLocation>
<organism evidence="2 3">
    <name type="scientific">Azospirillum baldaniorum</name>
    <dbReference type="NCBI Taxonomy" id="1064539"/>
    <lineage>
        <taxon>Bacteria</taxon>
        <taxon>Pseudomonadati</taxon>
        <taxon>Pseudomonadota</taxon>
        <taxon>Alphaproteobacteria</taxon>
        <taxon>Rhodospirillales</taxon>
        <taxon>Azospirillaceae</taxon>
        <taxon>Azospirillum</taxon>
    </lineage>
</organism>
<sequence length="64" mass="7308">MSVESAIAYITRMREDEAFRRTINDGEDEAANWAFIRAAGFDFTVPEFKQATEAIYHEHGITPL</sequence>
<dbReference type="InterPro" id="IPR022516">
    <property type="entry name" value="CHP03798_Ocin"/>
</dbReference>
<dbReference type="Pfam" id="PF07862">
    <property type="entry name" value="Nif11"/>
    <property type="match status" value="1"/>
</dbReference>
<dbReference type="Proteomes" id="UP000007319">
    <property type="component" value="Plasmid AZOBR_p3"/>
</dbReference>
<evidence type="ECO:0000313" key="2">
    <source>
        <dbReference type="EMBL" id="CCD02993.1"/>
    </source>
</evidence>
<proteinExistence type="predicted"/>
<dbReference type="InterPro" id="IPR012903">
    <property type="entry name" value="Nif11"/>
</dbReference>
<keyword evidence="3" id="KW-1185">Reference proteome</keyword>
<dbReference type="AlphaFoldDB" id="A0A9P1NRT6"/>
<dbReference type="EMBL" id="HE577330">
    <property type="protein sequence ID" value="CCD02993.1"/>
    <property type="molecule type" value="Genomic_DNA"/>
</dbReference>
<dbReference type="NCBIfam" id="TIGR03798">
    <property type="entry name" value="leader_Nif11"/>
    <property type="match status" value="1"/>
</dbReference>
<feature type="domain" description="Nif11" evidence="1">
    <location>
        <begin position="1"/>
        <end position="48"/>
    </location>
</feature>
<evidence type="ECO:0000313" key="3">
    <source>
        <dbReference type="Proteomes" id="UP000007319"/>
    </source>
</evidence>
<keyword evidence="2" id="KW-0614">Plasmid</keyword>
<dbReference type="RefSeq" id="WP_014199503.1">
    <property type="nucleotide sequence ID" value="NC_016595.1"/>
</dbReference>
<dbReference type="KEGG" id="abs:AZOBR_p350009"/>
<protein>
    <recommendedName>
        <fullName evidence="1">Nif11 domain-containing protein</fullName>
    </recommendedName>
</protein>
<name>A0A9P1NRT6_9PROT</name>